<accession>A0A7I7TEH4</accession>
<dbReference type="SMART" id="SM00465">
    <property type="entry name" value="GIYc"/>
    <property type="match status" value="1"/>
</dbReference>
<dbReference type="GO" id="GO:0003677">
    <property type="term" value="F:DNA binding"/>
    <property type="evidence" value="ECO:0007669"/>
    <property type="project" value="InterPro"/>
</dbReference>
<keyword evidence="5" id="KW-1185">Reference proteome</keyword>
<dbReference type="KEGG" id="mhev:MHEL_58770"/>
<dbReference type="GO" id="GO:0003887">
    <property type="term" value="F:DNA-directed DNA polymerase activity"/>
    <property type="evidence" value="ECO:0007669"/>
    <property type="project" value="InterPro"/>
</dbReference>
<dbReference type="GO" id="GO:0006260">
    <property type="term" value="P:DNA replication"/>
    <property type="evidence" value="ECO:0007669"/>
    <property type="project" value="InterPro"/>
</dbReference>
<dbReference type="Gene3D" id="3.40.1440.10">
    <property type="entry name" value="GIY-YIG endonuclease"/>
    <property type="match status" value="1"/>
</dbReference>
<dbReference type="GO" id="GO:0004527">
    <property type="term" value="F:exonuclease activity"/>
    <property type="evidence" value="ECO:0007669"/>
    <property type="project" value="UniProtKB-KW"/>
</dbReference>
<sequence>MQLSFADVDPTADVSLRDTTFVVVDLETTGGRATASADGSCDAITEIGAVKVRGGEVLGEFATLVDPQRSIPPQIVQLTGITTAMVHDAPTIAAVLPMFLEFARDAVLVAHNAGFDVGFLRSAAEQCGIAWPRPPVLCTVRLARRVLTREEAPSVRLATLAALVGSATRPNHRALDDARATVDVLHALIERVGNQGVHTYTDLRGYLPNISNAQRGKRVLARNLPRRPGVYLFRGPTGEVLYIGTATDLRRRVHQYFTGADPRGRMKEMVGLATKVDHVECAHPLEAGVRELRLLAAHAPPYNRRSRFPHRWWWIVLTDEAFPRLSVVREPRHDRAIGPFRSRAEAADTAGLVARFTGVRTCTARIGRSAEHGPKCPEREVSGCPAPRGISAADYAPAPLRAAALIEGLDNSALRAAVDQVGELAGRGRYETAARLRDHIAVAVDVLWRGQRLRALTGIDELVAAAPDGAGGWHLVIVRHGQLAAAGVAPRRVPPMPVIEALQACAQTVLPRPAPLGGALVEETALIARWLNAAGVRIVSATTGLASPLHSAGPWNQWANTARSARIAAEQAERLDSELLGEPRPTRQELLGGTGVDRLGSAGQPLLPARQPFGVAG</sequence>
<evidence type="ECO:0000313" key="5">
    <source>
        <dbReference type="Proteomes" id="UP000467148"/>
    </source>
</evidence>
<protein>
    <recommendedName>
        <fullName evidence="3">GIY-YIG domain-containing protein</fullName>
    </recommendedName>
</protein>
<dbReference type="GO" id="GO:0006289">
    <property type="term" value="P:nucleotide-excision repair"/>
    <property type="evidence" value="ECO:0007669"/>
    <property type="project" value="InterPro"/>
</dbReference>
<dbReference type="NCBIfam" id="NF005903">
    <property type="entry name" value="PRK07883.1-1"/>
    <property type="match status" value="1"/>
</dbReference>
<dbReference type="Proteomes" id="UP000467148">
    <property type="component" value="Chromosome"/>
</dbReference>
<dbReference type="SUPFAM" id="SSF82771">
    <property type="entry name" value="GIY-YIG endonuclease"/>
    <property type="match status" value="1"/>
</dbReference>
<dbReference type="PROSITE" id="PS50164">
    <property type="entry name" value="GIY_YIG"/>
    <property type="match status" value="1"/>
</dbReference>
<dbReference type="InterPro" id="IPR036397">
    <property type="entry name" value="RNaseH_sf"/>
</dbReference>
<name>A0A7I7TEH4_9MYCO</name>
<dbReference type="InterPro" id="IPR047296">
    <property type="entry name" value="GIY-YIG_UvrC_Cho"/>
</dbReference>
<dbReference type="InterPro" id="IPR000305">
    <property type="entry name" value="GIY-YIG_endonuc"/>
</dbReference>
<dbReference type="SMART" id="SM00479">
    <property type="entry name" value="EXOIII"/>
    <property type="match status" value="1"/>
</dbReference>
<dbReference type="InterPro" id="IPR050066">
    <property type="entry name" value="UvrABC_protein_C"/>
</dbReference>
<dbReference type="AlphaFoldDB" id="A0A7I7TEH4"/>
<dbReference type="Gene3D" id="3.30.420.10">
    <property type="entry name" value="Ribonuclease H-like superfamily/Ribonuclease H"/>
    <property type="match status" value="1"/>
</dbReference>
<evidence type="ECO:0000256" key="2">
    <source>
        <dbReference type="SAM" id="MobiDB-lite"/>
    </source>
</evidence>
<dbReference type="Pfam" id="PF00929">
    <property type="entry name" value="RNase_T"/>
    <property type="match status" value="1"/>
</dbReference>
<keyword evidence="1" id="KW-0540">Nuclease</keyword>
<organism evidence="4 5">
    <name type="scientific">Mycolicibacterium helvum</name>
    <dbReference type="NCBI Taxonomy" id="1534349"/>
    <lineage>
        <taxon>Bacteria</taxon>
        <taxon>Bacillati</taxon>
        <taxon>Actinomycetota</taxon>
        <taxon>Actinomycetes</taxon>
        <taxon>Mycobacteriales</taxon>
        <taxon>Mycobacteriaceae</taxon>
        <taxon>Mycolicibacterium</taxon>
    </lineage>
</organism>
<dbReference type="GO" id="GO:0009380">
    <property type="term" value="C:excinuclease repair complex"/>
    <property type="evidence" value="ECO:0007669"/>
    <property type="project" value="TreeGrafter"/>
</dbReference>
<dbReference type="EMBL" id="AP022596">
    <property type="protein sequence ID" value="BBY67634.1"/>
    <property type="molecule type" value="Genomic_DNA"/>
</dbReference>
<dbReference type="InterPro" id="IPR035901">
    <property type="entry name" value="GIY-YIG_endonuc_sf"/>
</dbReference>
<feature type="region of interest" description="Disordered" evidence="2">
    <location>
        <begin position="581"/>
        <end position="617"/>
    </location>
</feature>
<evidence type="ECO:0000259" key="3">
    <source>
        <dbReference type="PROSITE" id="PS50164"/>
    </source>
</evidence>
<evidence type="ECO:0000256" key="1">
    <source>
        <dbReference type="ARBA" id="ARBA00022839"/>
    </source>
</evidence>
<dbReference type="NCBIfam" id="NF005905">
    <property type="entry name" value="PRK07883.1-3"/>
    <property type="match status" value="1"/>
</dbReference>
<feature type="domain" description="GIY-YIG" evidence="3">
    <location>
        <begin position="226"/>
        <end position="304"/>
    </location>
</feature>
<dbReference type="PANTHER" id="PTHR30562:SF1">
    <property type="entry name" value="UVRABC SYSTEM PROTEIN C"/>
    <property type="match status" value="1"/>
</dbReference>
<dbReference type="InterPro" id="IPR012337">
    <property type="entry name" value="RNaseH-like_sf"/>
</dbReference>
<gene>
    <name evidence="4" type="ORF">MHEL_58770</name>
</gene>
<dbReference type="InterPro" id="IPR013520">
    <property type="entry name" value="Ribonucl_H"/>
</dbReference>
<evidence type="ECO:0000313" key="4">
    <source>
        <dbReference type="EMBL" id="BBY67634.1"/>
    </source>
</evidence>
<dbReference type="NCBIfam" id="TIGR00573">
    <property type="entry name" value="dnaq"/>
    <property type="match status" value="1"/>
</dbReference>
<dbReference type="InterPro" id="IPR006054">
    <property type="entry name" value="DnaQ"/>
</dbReference>
<dbReference type="CDD" id="cd10434">
    <property type="entry name" value="GIY-YIG_UvrC_Cho"/>
    <property type="match status" value="1"/>
</dbReference>
<dbReference type="PANTHER" id="PTHR30562">
    <property type="entry name" value="UVRC/OXIDOREDUCTASE"/>
    <property type="match status" value="1"/>
</dbReference>
<dbReference type="FunFam" id="3.30.420.10:FF:000045">
    <property type="entry name" value="3'-5' exonuclease DinG"/>
    <property type="match status" value="1"/>
</dbReference>
<dbReference type="SUPFAM" id="SSF53098">
    <property type="entry name" value="Ribonuclease H-like"/>
    <property type="match status" value="1"/>
</dbReference>
<dbReference type="CDD" id="cd06127">
    <property type="entry name" value="DEDDh"/>
    <property type="match status" value="1"/>
</dbReference>
<reference evidence="4 5" key="1">
    <citation type="journal article" date="2019" name="Emerg. Microbes Infect.">
        <title>Comprehensive subspecies identification of 175 nontuberculous mycobacteria species based on 7547 genomic profiles.</title>
        <authorList>
            <person name="Matsumoto Y."/>
            <person name="Kinjo T."/>
            <person name="Motooka D."/>
            <person name="Nabeya D."/>
            <person name="Jung N."/>
            <person name="Uechi K."/>
            <person name="Horii T."/>
            <person name="Iida T."/>
            <person name="Fujita J."/>
            <person name="Nakamura S."/>
        </authorList>
    </citation>
    <scope>NUCLEOTIDE SEQUENCE [LARGE SCALE GENOMIC DNA]</scope>
    <source>
        <strain evidence="4 5">JCM 30396</strain>
    </source>
</reference>
<keyword evidence="1" id="KW-0378">Hydrolase</keyword>
<proteinExistence type="predicted"/>
<keyword evidence="1" id="KW-0269">Exonuclease</keyword>
<dbReference type="NCBIfam" id="NF005907">
    <property type="entry name" value="PRK07883.1-5"/>
    <property type="match status" value="1"/>
</dbReference>